<dbReference type="Pfam" id="PF10074">
    <property type="entry name" value="RovC_DNA-bd"/>
    <property type="match status" value="1"/>
</dbReference>
<evidence type="ECO:0000259" key="1">
    <source>
        <dbReference type="Pfam" id="PF10074"/>
    </source>
</evidence>
<feature type="domain" description="T6SS Transcription factor RovC-like DNA binding" evidence="1">
    <location>
        <begin position="162"/>
        <end position="246"/>
    </location>
</feature>
<gene>
    <name evidence="3" type="ORF">ACFQ1E_01845</name>
</gene>
<protein>
    <submittedName>
        <fullName evidence="3">DUF2285 domain-containing protein</fullName>
    </submittedName>
</protein>
<name>A0ABW3H0X6_9SPHN</name>
<evidence type="ECO:0000259" key="2">
    <source>
        <dbReference type="Pfam" id="PF20109"/>
    </source>
</evidence>
<sequence>MAASPAHATDWRDAAGYGFLLEADRRIFAWEWLRRSAAYRRAWRRYGAEPEGRVALRVARRFGLAALEDPSLDARSARPVWRAKCDPHVVPATASGGSFPRCEGFDILRFATFASVAIDAEGNEHWLLSDGCRLLRIDIVEGTLLGGPALLRYRLEGLSSLPPRLESLGHLVELGSDGAAARLPRRPERRASRWIAELRAADALGQGASQRQIAEQLFGEAASSGWRLDSDAYRLRVQRLVRSARAHLQQPLAREWFTP</sequence>
<dbReference type="Pfam" id="PF20109">
    <property type="entry name" value="Trans_reg_dom"/>
    <property type="match status" value="1"/>
</dbReference>
<keyword evidence="4" id="KW-1185">Reference proteome</keyword>
<feature type="domain" description="Transcriptional regulator-like" evidence="2">
    <location>
        <begin position="10"/>
        <end position="64"/>
    </location>
</feature>
<accession>A0ABW3H0X6</accession>
<dbReference type="Proteomes" id="UP001596977">
    <property type="component" value="Unassembled WGS sequence"/>
</dbReference>
<dbReference type="EMBL" id="JBHTJG010000001">
    <property type="protein sequence ID" value="MFD0945073.1"/>
    <property type="molecule type" value="Genomic_DNA"/>
</dbReference>
<reference evidence="4" key="1">
    <citation type="journal article" date="2019" name="Int. J. Syst. Evol. Microbiol.">
        <title>The Global Catalogue of Microorganisms (GCM) 10K type strain sequencing project: providing services to taxonomists for standard genome sequencing and annotation.</title>
        <authorList>
            <consortium name="The Broad Institute Genomics Platform"/>
            <consortium name="The Broad Institute Genome Sequencing Center for Infectious Disease"/>
            <person name="Wu L."/>
            <person name="Ma J."/>
        </authorList>
    </citation>
    <scope>NUCLEOTIDE SEQUENCE [LARGE SCALE GENOMIC DNA]</scope>
    <source>
        <strain evidence="4">CCUG 62982</strain>
    </source>
</reference>
<evidence type="ECO:0000313" key="3">
    <source>
        <dbReference type="EMBL" id="MFD0945073.1"/>
    </source>
</evidence>
<comment type="caution">
    <text evidence="3">The sequence shown here is derived from an EMBL/GenBank/DDBJ whole genome shotgun (WGS) entry which is preliminary data.</text>
</comment>
<dbReference type="InterPro" id="IPR045465">
    <property type="entry name" value="Trans_reg_dom"/>
</dbReference>
<evidence type="ECO:0000313" key="4">
    <source>
        <dbReference type="Proteomes" id="UP001596977"/>
    </source>
</evidence>
<dbReference type="InterPro" id="IPR018754">
    <property type="entry name" value="RovC-like_DNA-bd"/>
</dbReference>
<organism evidence="3 4">
    <name type="scientific">Sphingomonas canadensis</name>
    <dbReference type="NCBI Taxonomy" id="1219257"/>
    <lineage>
        <taxon>Bacteria</taxon>
        <taxon>Pseudomonadati</taxon>
        <taxon>Pseudomonadota</taxon>
        <taxon>Alphaproteobacteria</taxon>
        <taxon>Sphingomonadales</taxon>
        <taxon>Sphingomonadaceae</taxon>
        <taxon>Sphingomonas</taxon>
    </lineage>
</organism>
<proteinExistence type="predicted"/>
<dbReference type="RefSeq" id="WP_264942660.1">
    <property type="nucleotide sequence ID" value="NZ_JAPDRA010000001.1"/>
</dbReference>